<dbReference type="Gene3D" id="3.40.50.300">
    <property type="entry name" value="P-loop containing nucleotide triphosphate hydrolases"/>
    <property type="match status" value="1"/>
</dbReference>
<dbReference type="InterPro" id="IPR047041">
    <property type="entry name" value="BipA_GTP-bd_dom"/>
</dbReference>
<feature type="binding site" evidence="2">
    <location>
        <begin position="16"/>
        <end position="21"/>
    </location>
    <ligand>
        <name>GTP</name>
        <dbReference type="ChEBI" id="CHEBI:37565"/>
    </ligand>
</feature>
<name>A0A6P1ZH34_9BACT</name>
<keyword evidence="2" id="KW-0690">Ribosome biogenesis</keyword>
<dbReference type="PROSITE" id="PS00301">
    <property type="entry name" value="G_TR_1"/>
    <property type="match status" value="1"/>
</dbReference>
<dbReference type="Proteomes" id="UP000503251">
    <property type="component" value="Chromosome"/>
</dbReference>
<feature type="binding site" evidence="2">
    <location>
        <begin position="129"/>
        <end position="132"/>
    </location>
    <ligand>
        <name>GTP</name>
        <dbReference type="ChEBI" id="CHEBI:37565"/>
    </ligand>
</feature>
<reference evidence="5 6" key="1">
    <citation type="submission" date="2018-06" db="EMBL/GenBank/DDBJ databases">
        <title>Complete genome of Desulfovibrio marinus P48SEP.</title>
        <authorList>
            <person name="Crispim J.S."/>
            <person name="Vidigal P.M.P."/>
            <person name="Silva L.C.F."/>
            <person name="Araujo L.C."/>
            <person name="Laguardia C.N."/>
            <person name="Dias R.S."/>
            <person name="Sousa M.P."/>
            <person name="Paula S.O."/>
            <person name="Silva C."/>
        </authorList>
    </citation>
    <scope>NUCLEOTIDE SEQUENCE [LARGE SCALE GENOMIC DNA]</scope>
    <source>
        <strain evidence="5 6">P48SEP</strain>
    </source>
</reference>
<dbReference type="Pfam" id="PF21018">
    <property type="entry name" value="BipA_C"/>
    <property type="match status" value="1"/>
</dbReference>
<dbReference type="InterPro" id="IPR047042">
    <property type="entry name" value="BipA_II"/>
</dbReference>
<dbReference type="GO" id="GO:0003924">
    <property type="term" value="F:GTPase activity"/>
    <property type="evidence" value="ECO:0007669"/>
    <property type="project" value="UniProtKB-UniRule"/>
</dbReference>
<evidence type="ECO:0000313" key="5">
    <source>
        <dbReference type="EMBL" id="TVM32035.1"/>
    </source>
</evidence>
<dbReference type="CDD" id="cd16263">
    <property type="entry name" value="BipA_III"/>
    <property type="match status" value="1"/>
</dbReference>
<dbReference type="GO" id="GO:0019843">
    <property type="term" value="F:rRNA binding"/>
    <property type="evidence" value="ECO:0007669"/>
    <property type="project" value="UniProtKB-KW"/>
</dbReference>
<dbReference type="EMBL" id="QMIF01000012">
    <property type="protein sequence ID" value="TVM32035.1"/>
    <property type="molecule type" value="Genomic_DNA"/>
</dbReference>
<evidence type="ECO:0000313" key="4">
    <source>
        <dbReference type="EMBL" id="QJT11200.1"/>
    </source>
</evidence>
<dbReference type="InterPro" id="IPR005225">
    <property type="entry name" value="Small_GTP-bd"/>
</dbReference>
<keyword evidence="1 2" id="KW-0342">GTP-binding</keyword>
<dbReference type="InterPro" id="IPR031157">
    <property type="entry name" value="G_TR_CS"/>
</dbReference>
<dbReference type="InterPro" id="IPR035647">
    <property type="entry name" value="EFG_III/V"/>
</dbReference>
<proteinExistence type="inferred from homology"/>
<dbReference type="PRINTS" id="PR00315">
    <property type="entry name" value="ELONGATNFCT"/>
</dbReference>
<keyword evidence="2" id="KW-0378">Hydrolase</keyword>
<dbReference type="SUPFAM" id="SSF50447">
    <property type="entry name" value="Translation proteins"/>
    <property type="match status" value="1"/>
</dbReference>
<dbReference type="FunFam" id="3.30.70.240:FF:000002">
    <property type="entry name" value="GTP-binding protein TypA"/>
    <property type="match status" value="1"/>
</dbReference>
<comment type="subunit">
    <text evidence="2">Monomer.</text>
</comment>
<dbReference type="InterPro" id="IPR048876">
    <property type="entry name" value="BipA_C"/>
</dbReference>
<evidence type="ECO:0000259" key="3">
    <source>
        <dbReference type="PROSITE" id="PS51722"/>
    </source>
</evidence>
<dbReference type="Gene3D" id="2.40.30.10">
    <property type="entry name" value="Translation factors"/>
    <property type="match status" value="1"/>
</dbReference>
<dbReference type="Pfam" id="PF00009">
    <property type="entry name" value="GTP_EFTU"/>
    <property type="match status" value="1"/>
</dbReference>
<dbReference type="GO" id="GO:0005525">
    <property type="term" value="F:GTP binding"/>
    <property type="evidence" value="ECO:0007669"/>
    <property type="project" value="UniProtKB-UniRule"/>
</dbReference>
<dbReference type="Gene3D" id="3.30.70.240">
    <property type="match status" value="1"/>
</dbReference>
<evidence type="ECO:0000256" key="1">
    <source>
        <dbReference type="ARBA" id="ARBA00023134"/>
    </source>
</evidence>
<dbReference type="NCBIfam" id="TIGR01394">
    <property type="entry name" value="TypA_BipA"/>
    <property type="match status" value="1"/>
</dbReference>
<dbReference type="GO" id="GO:1990904">
    <property type="term" value="C:ribonucleoprotein complex"/>
    <property type="evidence" value="ECO:0007669"/>
    <property type="project" value="TreeGrafter"/>
</dbReference>
<dbReference type="SUPFAM" id="SSF54980">
    <property type="entry name" value="EF-G C-terminal domain-like"/>
    <property type="match status" value="2"/>
</dbReference>
<comment type="catalytic activity">
    <reaction evidence="2">
        <text>GTP + H2O = GDP + phosphate + H(+)</text>
        <dbReference type="Rhea" id="RHEA:19669"/>
        <dbReference type="ChEBI" id="CHEBI:15377"/>
        <dbReference type="ChEBI" id="CHEBI:15378"/>
        <dbReference type="ChEBI" id="CHEBI:37565"/>
        <dbReference type="ChEBI" id="CHEBI:43474"/>
        <dbReference type="ChEBI" id="CHEBI:58189"/>
    </reaction>
</comment>
<dbReference type="GO" id="GO:0000049">
    <property type="term" value="F:tRNA binding"/>
    <property type="evidence" value="ECO:0007669"/>
    <property type="project" value="UniProtKB-KW"/>
</dbReference>
<evidence type="ECO:0000313" key="7">
    <source>
        <dbReference type="Proteomes" id="UP000503251"/>
    </source>
</evidence>
<dbReference type="GO" id="GO:0000027">
    <property type="term" value="P:ribosomal large subunit assembly"/>
    <property type="evidence" value="ECO:0007669"/>
    <property type="project" value="UniProtKB-UniRule"/>
</dbReference>
<dbReference type="PANTHER" id="PTHR42908">
    <property type="entry name" value="TRANSLATION ELONGATION FACTOR-RELATED"/>
    <property type="match status" value="1"/>
</dbReference>
<dbReference type="FunFam" id="2.40.50.250:FF:000001">
    <property type="entry name" value="GTP-binding protein TypA"/>
    <property type="match status" value="1"/>
</dbReference>
<dbReference type="HAMAP" id="MF_00849">
    <property type="entry name" value="BipA"/>
    <property type="match status" value="1"/>
</dbReference>
<dbReference type="GO" id="GO:0005829">
    <property type="term" value="C:cytosol"/>
    <property type="evidence" value="ECO:0007669"/>
    <property type="project" value="TreeGrafter"/>
</dbReference>
<reference evidence="4 7" key="2">
    <citation type="submission" date="2019-04" db="EMBL/GenBank/DDBJ databases">
        <title>Isolation and culture of sulfate reducing bacteria from the cold seep of the South China Sea.</title>
        <authorList>
            <person name="Sun C."/>
            <person name="Liu R."/>
        </authorList>
    </citation>
    <scope>NUCLEOTIDE SEQUENCE [LARGE SCALE GENOMIC DNA]</scope>
    <source>
        <strain evidence="4 7">CS1</strain>
    </source>
</reference>
<dbReference type="InterPro" id="IPR000795">
    <property type="entry name" value="T_Tr_GTP-bd_dom"/>
</dbReference>
<dbReference type="Proteomes" id="UP000434052">
    <property type="component" value="Unassembled WGS sequence"/>
</dbReference>
<dbReference type="GO" id="GO:0043022">
    <property type="term" value="F:ribosome binding"/>
    <property type="evidence" value="ECO:0007669"/>
    <property type="project" value="UniProtKB-UniRule"/>
</dbReference>
<feature type="domain" description="Tr-type G" evidence="3">
    <location>
        <begin position="4"/>
        <end position="198"/>
    </location>
</feature>
<dbReference type="Gene3D" id="2.40.50.250">
    <property type="entry name" value="bipa protein"/>
    <property type="match status" value="1"/>
</dbReference>
<dbReference type="PANTHER" id="PTHR42908:SF8">
    <property type="entry name" value="TR-TYPE G DOMAIN-CONTAINING PROTEIN"/>
    <property type="match status" value="1"/>
</dbReference>
<keyword evidence="2" id="KW-0694">RNA-binding</keyword>
<dbReference type="EMBL" id="CP039543">
    <property type="protein sequence ID" value="QJT11200.1"/>
    <property type="molecule type" value="Genomic_DNA"/>
</dbReference>
<dbReference type="OrthoDB" id="9801472at2"/>
<keyword evidence="2" id="KW-0820">tRNA-binding</keyword>
<dbReference type="Pfam" id="PF00679">
    <property type="entry name" value="EFG_C"/>
    <property type="match status" value="1"/>
</dbReference>
<keyword evidence="2" id="KW-0547">Nucleotide-binding</keyword>
<comment type="function">
    <text evidence="2">A 50S ribosomal subunit assembly protein with GTPase activity, required for 50S subunit assembly at low temperatures, may also play a role in translation. Binds GTP and analogs. Binds the 70S ribosome between the 30S and 50S subunits, in a similar position as ribosome-bound EF-G; it contacts a number of ribosomal proteins, both rRNAs and the A-site tRNA.</text>
</comment>
<dbReference type="EC" id="3.6.5.-" evidence="2"/>
<dbReference type="CDD" id="cd03710">
    <property type="entry name" value="BipA_TypA_C"/>
    <property type="match status" value="1"/>
</dbReference>
<keyword evidence="2" id="KW-0963">Cytoplasm</keyword>
<dbReference type="Gene3D" id="3.30.70.870">
    <property type="entry name" value="Elongation Factor G (Translational Gtpase), domain 3"/>
    <property type="match status" value="1"/>
</dbReference>
<dbReference type="NCBIfam" id="TIGR00231">
    <property type="entry name" value="small_GTP"/>
    <property type="match status" value="1"/>
</dbReference>
<evidence type="ECO:0000313" key="6">
    <source>
        <dbReference type="Proteomes" id="UP000434052"/>
    </source>
</evidence>
<dbReference type="CDD" id="cd03691">
    <property type="entry name" value="BipA_TypA_II"/>
    <property type="match status" value="1"/>
</dbReference>
<organism evidence="5 6">
    <name type="scientific">Oceanidesulfovibrio marinus</name>
    <dbReference type="NCBI Taxonomy" id="370038"/>
    <lineage>
        <taxon>Bacteria</taxon>
        <taxon>Pseudomonadati</taxon>
        <taxon>Thermodesulfobacteriota</taxon>
        <taxon>Desulfovibrionia</taxon>
        <taxon>Desulfovibrionales</taxon>
        <taxon>Desulfovibrionaceae</taxon>
        <taxon>Oceanidesulfovibrio</taxon>
    </lineage>
</organism>
<dbReference type="AlphaFoldDB" id="A0A6P1ZH34"/>
<dbReference type="FunFam" id="3.40.50.300:FF:000055">
    <property type="entry name" value="GTP-binding protein TypA"/>
    <property type="match status" value="1"/>
</dbReference>
<evidence type="ECO:0000256" key="2">
    <source>
        <dbReference type="HAMAP-Rule" id="MF_00849"/>
    </source>
</evidence>
<dbReference type="InterPro" id="IPR027417">
    <property type="entry name" value="P-loop_NTPase"/>
</dbReference>
<sequence>MINPEVRNVAIIAHVDHGKTTLVDAMFRQAGVFREGQEVDDRVMDRLDLERERGITIAAKNCAVKWKDIKINIIDTPGHADFGGEVERSLSMADGALLLVDASEGPLPQTRFVLGKTLDAGLPVVVVINKIDRADARPDEVLDEVYDLFIDLDADEEQLEFPILYAVGREGRASLEKDGGTDLTELFEMILKTVPGPEADPDAPFTMLVSDLSYSDYLGRLAIGKVRAGRAHTQQGLMRIGESGQPKALKVSKLQTFEGLAVVETAEARPGDIIVLSGVEDVNIGDTICDPERTVPLPRITVEEPTVSMRFAVNTSPLAGREGDKLQSRVIRERLNREMLSNVAIRIEETDEKDAFLVKGRGEFQMAILIETMRREGFELNVGRPQVITRDEGGAKLEPIEHLYVDCDEAFLGVVTEKLATRKGRMINLVNKGKGRVRLEFSIPSRGLIGYRDEFLTDTKGTGIMNSYLLGYETFRGEILSRYTGSIVSDRAGGAVAYALFNLEPRGELFVAPNDPVYEGMIVGEHNRDNDIDVNPTKEKKLSNMRASGKDENVILTPVRAMTLERAIHFIREDELVEVTPESIRLRKGILPAKDRHAIAGKKKKATQA</sequence>
<accession>A0A6P1ZH34</accession>
<protein>
    <recommendedName>
        <fullName evidence="2">Large ribosomal subunit assembly factor BipA</fullName>
        <ecNumber evidence="2">3.6.5.-</ecNumber>
    </recommendedName>
    <alternativeName>
        <fullName evidence="2">GTP-binding protein BipA</fullName>
    </alternativeName>
</protein>
<dbReference type="SUPFAM" id="SSF52540">
    <property type="entry name" value="P-loop containing nucleoside triphosphate hydrolases"/>
    <property type="match status" value="1"/>
</dbReference>
<dbReference type="InterPro" id="IPR035651">
    <property type="entry name" value="BipA_V"/>
</dbReference>
<comment type="subcellular location">
    <subcellularLocation>
        <location evidence="2">Cytoplasm</location>
    </subcellularLocation>
    <text evidence="2">Binds to ribosomes.</text>
</comment>
<dbReference type="InterPro" id="IPR000640">
    <property type="entry name" value="EFG_V-like"/>
</dbReference>
<dbReference type="InterPro" id="IPR047043">
    <property type="entry name" value="BipA_III"/>
</dbReference>
<dbReference type="InterPro" id="IPR042116">
    <property type="entry name" value="TypA/BipA_C"/>
</dbReference>
<gene>
    <name evidence="5" type="primary">typA</name>
    <name evidence="2" type="synonym">bipA</name>
    <name evidence="5" type="ORF">DQK91_15995</name>
    <name evidence="4" type="ORF">E8L03_01500</name>
</gene>
<keyword evidence="7" id="KW-1185">Reference proteome</keyword>
<dbReference type="CDD" id="cd01891">
    <property type="entry name" value="TypA_BipA"/>
    <property type="match status" value="1"/>
</dbReference>
<dbReference type="PROSITE" id="PS51722">
    <property type="entry name" value="G_TR_2"/>
    <property type="match status" value="1"/>
</dbReference>
<keyword evidence="2" id="KW-0699">rRNA-binding</keyword>
<dbReference type="FunFam" id="3.30.70.870:FF:000003">
    <property type="entry name" value="GTP-binding protein TypA"/>
    <property type="match status" value="1"/>
</dbReference>
<dbReference type="InterPro" id="IPR009000">
    <property type="entry name" value="Transl_B-barrel_sf"/>
</dbReference>
<comment type="similarity">
    <text evidence="2">Belongs to the TRAFAC class translation factor GTPase superfamily. Classic translation factor GTPase family. BipA subfamily.</text>
</comment>
<dbReference type="InterPro" id="IPR006298">
    <property type="entry name" value="BipA"/>
</dbReference>